<dbReference type="PROSITE" id="PS51988">
    <property type="entry name" value="HERPESVIRUS_UL32"/>
    <property type="match status" value="1"/>
</dbReference>
<feature type="compositionally biased region" description="Basic and acidic residues" evidence="8">
    <location>
        <begin position="24"/>
        <end position="33"/>
    </location>
</feature>
<proteinExistence type="evidence at protein level"/>
<evidence type="ECO:0000256" key="6">
    <source>
        <dbReference type="ARBA" id="ARBA00023200"/>
    </source>
</evidence>
<reference evidence="9" key="2">
    <citation type="journal article" date="1996" name="Science">
        <title>Molecular mimicry of human cytokine and cytokine response pathway genes by KSHV.</title>
        <authorList>
            <person name="Moore P.S."/>
            <person name="Boshoff C."/>
            <person name="Weiss R.A."/>
            <person name="Chang Y."/>
        </authorList>
    </citation>
    <scope>NUCLEOTIDE SEQUENCE</scope>
</reference>
<dbReference type="PDB" id="6XF9">
    <property type="method" value="X-ray"/>
    <property type="resolution" value="2.22 A"/>
    <property type="chains" value="A/B/C/D/E=79-545"/>
</dbReference>
<feature type="binding site" evidence="10">
    <location>
        <position position="214"/>
    </location>
    <ligand>
        <name>Zn(2+)</name>
        <dbReference type="ChEBI" id="CHEBI:29105"/>
        <label>1</label>
    </ligand>
</feature>
<feature type="region of interest" description="Disordered" evidence="8">
    <location>
        <begin position="1"/>
        <end position="33"/>
    </location>
</feature>
<dbReference type="GO" id="GO:0030430">
    <property type="term" value="C:host cell cytoplasm"/>
    <property type="evidence" value="ECO:0007669"/>
    <property type="project" value="UniProtKB-SubCell"/>
</dbReference>
<feature type="binding site" evidence="10">
    <location>
        <position position="269"/>
    </location>
    <ligand>
        <name>Zn(2+)</name>
        <dbReference type="ChEBI" id="CHEBI:29105"/>
        <label>2</label>
    </ligand>
</feature>
<accession>P88958</accession>
<keyword evidence="3 10" id="KW-0479">Metal-binding</keyword>
<evidence type="ECO:0000256" key="7">
    <source>
        <dbReference type="RuleBase" id="RU364029"/>
    </source>
</evidence>
<feature type="binding site" evidence="10">
    <location>
        <position position="493"/>
    </location>
    <ligand>
        <name>Zn(2+)</name>
        <dbReference type="ChEBI" id="CHEBI:29105"/>
        <label>2</label>
    </ligand>
</feature>
<dbReference type="Pfam" id="PF01673">
    <property type="entry name" value="Herpes_env"/>
    <property type="match status" value="2"/>
</dbReference>
<evidence type="ECO:0000256" key="4">
    <source>
        <dbReference type="ARBA" id="ARBA00022771"/>
    </source>
</evidence>
<keyword evidence="10" id="KW-0002">3D-structure</keyword>
<sequence length="545" mass="60557">MSRGRSWSDAYSMLGSTGRGTHAPRHDGAHRERSKQLIQIFDSAASRFAEWSPALLHTHPRVSSNSQLTIQGNHRPVAMFVPWQLGTITRHRDELQKLLAASLLPEHPEESLGNPIMTQIHQSLQPSSPCRVCQLLFSLVRDSSTPMGFFEDYACLCFFCLYAPHCWTSTMAAAADLCEIMHLHFPEEEATYGLFGPGRLMGIDLQLHFFVQKCFKTTAAEKILGISNLQFLKSEFIRGMLTGTITCNFCFKTSWPRTDKEEATGPTPCCQITDTTTAPASGIPELARATFCGASRPTKPSLLPALIDIWSTSSELLDEPRPRLIASDMSELKSVVASHDPFFSPPLQADTSQGPCLMHPTLGLRYKNGTASVCLLCECLAAHPEAPKALQTLQCEVMGHIENNVKLVDRIAFVLDNPFAMPYVSDPLLRELIRGCTPQEIHKHLFCDPLCALNAKVVSEDVLFRLPREQEYKKLRASAAAGQLLDANTLFDCEVVQTLVFLFKGLQNARVGKTTSLDIIRELTAQLKRHRLDLAHPSQTSHLYA</sequence>
<feature type="binding site" evidence="10">
    <location>
        <position position="451"/>
    </location>
    <ligand>
        <name>Zn(2+)</name>
        <dbReference type="ChEBI" id="CHEBI:29105"/>
        <label>3</label>
    </ligand>
</feature>
<feature type="binding site" evidence="10">
    <location>
        <position position="377"/>
    </location>
    <ligand>
        <name>Zn(2+)</name>
        <dbReference type="ChEBI" id="CHEBI:29105"/>
        <label>3</label>
    </ligand>
</feature>
<keyword evidence="4" id="KW-0863">Zinc-finger</keyword>
<evidence type="ECO:0000313" key="9">
    <source>
        <dbReference type="EMBL" id="AAC57153.1"/>
    </source>
</evidence>
<name>P88958_HHV8</name>
<dbReference type="SMR" id="P88958"/>
<dbReference type="EMBL" id="U75698">
    <property type="protein sequence ID" value="AAC57153.1"/>
    <property type="molecule type" value="Genomic_DNA"/>
</dbReference>
<organism evidence="9">
    <name type="scientific">Human herpesvirus 8 type M</name>
    <dbReference type="NCBI Taxonomy" id="435895"/>
    <lineage>
        <taxon>Viruses</taxon>
        <taxon>Duplodnaviria</taxon>
        <taxon>Heunggongvirae</taxon>
        <taxon>Peploviricota</taxon>
        <taxon>Herviviricetes</taxon>
        <taxon>Herpesvirales</taxon>
        <taxon>Orthoherpesviridae</taxon>
        <taxon>Gammaherpesvirinae</taxon>
        <taxon>Rhadinovirus</taxon>
        <taxon>Rhadinovirus humangamma8</taxon>
        <taxon>Human herpesvirus 8</taxon>
    </lineage>
</organism>
<feature type="binding site" evidence="10">
    <location>
        <position position="530"/>
    </location>
    <ligand>
        <name>Zn(2+)</name>
        <dbReference type="ChEBI" id="CHEBI:29105"/>
        <label>2</label>
    </ligand>
</feature>
<feature type="binding site" evidence="10">
    <location>
        <position position="270"/>
    </location>
    <ligand>
        <name>Zn(2+)</name>
        <dbReference type="ChEBI" id="CHEBI:29105"/>
        <label>2</label>
    </ligand>
</feature>
<feature type="binding site" evidence="10">
    <location>
        <position position="133"/>
    </location>
    <ligand>
        <name>Zn(2+)</name>
        <dbReference type="ChEBI" id="CHEBI:29105"/>
        <label>1</label>
    </ligand>
</feature>
<feature type="binding site" evidence="10">
    <location>
        <position position="444"/>
    </location>
    <ligand>
        <name>Zn(2+)</name>
        <dbReference type="ChEBI" id="CHEBI:29105"/>
        <label>3</label>
    </ligand>
</feature>
<dbReference type="GO" id="GO:0042025">
    <property type="term" value="C:host cell nucleus"/>
    <property type="evidence" value="ECO:0007669"/>
    <property type="project" value="UniProtKB-SubCell"/>
</dbReference>
<comment type="similarity">
    <text evidence="1 7">Belongs to the herpesviridae UL32 protein family.</text>
</comment>
<feature type="binding site" evidence="10">
    <location>
        <position position="374"/>
    </location>
    <ligand>
        <name>Zn(2+)</name>
        <dbReference type="ChEBI" id="CHEBI:29105"/>
        <label>3</label>
    </ligand>
</feature>
<comment type="function">
    <text evidence="7">Plays a role in efficient localization of neo-synthesized capsids to nuclear replication compartments, thereby controlling cleavage and packaging of virus genomic DNA.</text>
</comment>
<evidence type="ECO:0000256" key="5">
    <source>
        <dbReference type="ARBA" id="ARBA00022833"/>
    </source>
</evidence>
<dbReference type="MINT" id="P88958"/>
<evidence type="ECO:0000256" key="8">
    <source>
        <dbReference type="SAM" id="MobiDB-lite"/>
    </source>
</evidence>
<evidence type="ECO:0000256" key="2">
    <source>
        <dbReference type="ARBA" id="ARBA00022562"/>
    </source>
</evidence>
<dbReference type="IntAct" id="P88958">
    <property type="interactions" value="5"/>
</dbReference>
<dbReference type="GO" id="GO:0008270">
    <property type="term" value="F:zinc ion binding"/>
    <property type="evidence" value="ECO:0007669"/>
    <property type="project" value="UniProtKB-KW"/>
</dbReference>
<comment type="interaction">
    <interactant intactId="EBI-7923105">
        <id>P88958</id>
    </interactant>
    <interactant intactId="EBI-7921957">
        <id>P88947</id>
    </interactant>
    <organismsDiffer>false</organismsDiffer>
    <experiments>2</experiments>
</comment>
<evidence type="ECO:0000256" key="3">
    <source>
        <dbReference type="ARBA" id="ARBA00022723"/>
    </source>
</evidence>
<dbReference type="InterPro" id="IPR002597">
    <property type="entry name" value="Herpes_env"/>
</dbReference>
<protein>
    <recommendedName>
        <fullName evidence="7">Packaging protein UL32</fullName>
    </recommendedName>
</protein>
<reference evidence="9" key="3">
    <citation type="submission" date="1997-05" db="EMBL/GenBank/DDBJ databases">
        <authorList>
            <person name="Russo J.J."/>
            <person name="Bohenzky R.A."/>
            <person name="Chien M.-C."/>
            <person name="Chen J."/>
            <person name="Yan M."/>
            <person name="Maddalena D."/>
            <person name="Parry J.P."/>
            <person name="Peruzzi D."/>
            <person name="Edelman I.S."/>
            <person name="Chang Y."/>
            <person name="Moore P.S."/>
        </authorList>
    </citation>
    <scope>NUCLEOTIDE SEQUENCE</scope>
</reference>
<keyword evidence="2 7" id="KW-1048">Host nucleus</keyword>
<evidence type="ECO:0000256" key="1">
    <source>
        <dbReference type="ARBA" id="ARBA00005235"/>
    </source>
</evidence>
<comment type="subcellular location">
    <subcellularLocation>
        <location evidence="7">Host cytoplasm</location>
    </subcellularLocation>
    <subcellularLocation>
        <location evidence="7">Host nucleus</location>
    </subcellularLocation>
</comment>
<keyword evidence="5 10" id="KW-0862">Zinc</keyword>
<reference evidence="10" key="4">
    <citation type="journal article" date="2021" name="Elife">
        <title>A pentameric protein ring with novel architecture is required for herpesviral packaging.</title>
        <authorList>
            <person name="Didychuk A.L."/>
            <person name="Gates S.N."/>
            <person name="Gardner M.R."/>
            <person name="Strong L.M."/>
            <person name="Martin A."/>
            <person name="Glaunsinger B.A."/>
        </authorList>
    </citation>
    <scope>X-RAY CRYSTALLOGRAPHY (2.22 ANGSTROMS) OF 79-545 IN COMPLEX WITH ZN(2+)</scope>
</reference>
<evidence type="ECO:0007829" key="10">
    <source>
        <dbReference type="PDB" id="6XF9"/>
    </source>
</evidence>
<dbReference type="GO" id="GO:0019031">
    <property type="term" value="C:viral envelope"/>
    <property type="evidence" value="ECO:0007669"/>
    <property type="project" value="InterPro"/>
</dbReference>
<feature type="binding site" evidence="10">
    <location>
        <position position="208"/>
    </location>
    <ligand>
        <name>Zn(2+)</name>
        <dbReference type="ChEBI" id="CHEBI:29105"/>
        <label>1</label>
    </ligand>
</feature>
<keyword evidence="6 7" id="KW-1035">Host cytoplasm</keyword>
<feature type="binding site" evidence="10">
    <location>
        <position position="130"/>
    </location>
    <ligand>
        <name>Zn(2+)</name>
        <dbReference type="ChEBI" id="CHEBI:29105"/>
        <label>1</label>
    </ligand>
</feature>
<reference evidence="9" key="1">
    <citation type="journal article" date="1996" name="Proc. Natl. Acad. Sci. U.S.A.">
        <title>Nucleotide sequence of the Kaposi sarcoma-associated herpesvirus (HHV8).</title>
        <authorList>
            <person name="Russo J.J."/>
            <person name="Bohenzky R.A."/>
            <person name="Chien M.-C."/>
            <person name="Chen J."/>
            <person name="Yan M."/>
            <person name="Maddalena D."/>
            <person name="Parry J.P."/>
            <person name="Peruzzi D."/>
            <person name="Edelman I.S."/>
            <person name="Chang Y."/>
            <person name="Moore P.S."/>
        </authorList>
    </citation>
    <scope>NUCLEOTIDE SEQUENCE</scope>
</reference>